<protein>
    <submittedName>
        <fullName evidence="2">Uncharacterized protein</fullName>
    </submittedName>
</protein>
<evidence type="ECO:0000256" key="1">
    <source>
        <dbReference type="SAM" id="MobiDB-lite"/>
    </source>
</evidence>
<proteinExistence type="predicted"/>
<comment type="caution">
    <text evidence="2">The sequence shown here is derived from an EMBL/GenBank/DDBJ whole genome shotgun (WGS) entry which is preliminary data.</text>
</comment>
<accession>X1IZC6</accession>
<sequence>EFKRWLEEREAILRMNKELNIRSTRGGERGRASAAETEGVEESSS</sequence>
<feature type="compositionally biased region" description="Basic and acidic residues" evidence="1">
    <location>
        <begin position="22"/>
        <end position="31"/>
    </location>
</feature>
<feature type="region of interest" description="Disordered" evidence="1">
    <location>
        <begin position="22"/>
        <end position="45"/>
    </location>
</feature>
<feature type="non-terminal residue" evidence="2">
    <location>
        <position position="1"/>
    </location>
</feature>
<dbReference type="EMBL" id="BARU01036023">
    <property type="protein sequence ID" value="GAH87052.1"/>
    <property type="molecule type" value="Genomic_DNA"/>
</dbReference>
<name>X1IZC6_9ZZZZ</name>
<evidence type="ECO:0000313" key="2">
    <source>
        <dbReference type="EMBL" id="GAH87052.1"/>
    </source>
</evidence>
<organism evidence="2">
    <name type="scientific">marine sediment metagenome</name>
    <dbReference type="NCBI Taxonomy" id="412755"/>
    <lineage>
        <taxon>unclassified sequences</taxon>
        <taxon>metagenomes</taxon>
        <taxon>ecological metagenomes</taxon>
    </lineage>
</organism>
<reference evidence="2" key="1">
    <citation type="journal article" date="2014" name="Front. Microbiol.">
        <title>High frequency of phylogenetically diverse reductive dehalogenase-homologous genes in deep subseafloor sedimentary metagenomes.</title>
        <authorList>
            <person name="Kawai M."/>
            <person name="Futagami T."/>
            <person name="Toyoda A."/>
            <person name="Takaki Y."/>
            <person name="Nishi S."/>
            <person name="Hori S."/>
            <person name="Arai W."/>
            <person name="Tsubouchi T."/>
            <person name="Morono Y."/>
            <person name="Uchiyama I."/>
            <person name="Ito T."/>
            <person name="Fujiyama A."/>
            <person name="Inagaki F."/>
            <person name="Takami H."/>
        </authorList>
    </citation>
    <scope>NUCLEOTIDE SEQUENCE</scope>
    <source>
        <strain evidence="2">Expedition CK06-06</strain>
    </source>
</reference>
<gene>
    <name evidence="2" type="ORF">S03H2_56328</name>
</gene>
<dbReference type="AlphaFoldDB" id="X1IZC6"/>